<dbReference type="RefSeq" id="WP_133277223.1">
    <property type="nucleotide sequence ID" value="NZ_CP037933.1"/>
</dbReference>
<dbReference type="InterPro" id="IPR050712">
    <property type="entry name" value="NAD(P)H-dep_reductase"/>
</dbReference>
<feature type="domain" description="NADPH-dependent FMN reductase-like" evidence="1">
    <location>
        <begin position="3"/>
        <end position="145"/>
    </location>
</feature>
<dbReference type="GO" id="GO:0010181">
    <property type="term" value="F:FMN binding"/>
    <property type="evidence" value="ECO:0007669"/>
    <property type="project" value="TreeGrafter"/>
</dbReference>
<dbReference type="InterPro" id="IPR005025">
    <property type="entry name" value="FMN_Rdtase-like_dom"/>
</dbReference>
<dbReference type="Gene3D" id="3.40.50.360">
    <property type="match status" value="1"/>
</dbReference>
<protein>
    <submittedName>
        <fullName evidence="2">NADPH-dependent oxidoreductase</fullName>
    </submittedName>
</protein>
<dbReference type="AlphaFoldDB" id="A0A4P6YFX5"/>
<dbReference type="GO" id="GO:0005829">
    <property type="term" value="C:cytosol"/>
    <property type="evidence" value="ECO:0007669"/>
    <property type="project" value="TreeGrafter"/>
</dbReference>
<gene>
    <name evidence="2" type="ORF">E1750_13135</name>
</gene>
<evidence type="ECO:0000313" key="3">
    <source>
        <dbReference type="Proteomes" id="UP000291124"/>
    </source>
</evidence>
<dbReference type="GO" id="GO:0016491">
    <property type="term" value="F:oxidoreductase activity"/>
    <property type="evidence" value="ECO:0007669"/>
    <property type="project" value="InterPro"/>
</dbReference>
<evidence type="ECO:0000259" key="1">
    <source>
        <dbReference type="Pfam" id="PF03358"/>
    </source>
</evidence>
<organism evidence="2 3">
    <name type="scientific">Flavobacterium nackdongense</name>
    <dbReference type="NCBI Taxonomy" id="2547394"/>
    <lineage>
        <taxon>Bacteria</taxon>
        <taxon>Pseudomonadati</taxon>
        <taxon>Bacteroidota</taxon>
        <taxon>Flavobacteriia</taxon>
        <taxon>Flavobacteriales</taxon>
        <taxon>Flavobacteriaceae</taxon>
        <taxon>Flavobacterium</taxon>
    </lineage>
</organism>
<evidence type="ECO:0000313" key="2">
    <source>
        <dbReference type="EMBL" id="QBN19707.1"/>
    </source>
</evidence>
<sequence length="180" mass="19891">MKKILAFGASSSKTSINKQLATYAANQFENATVEILDLNDYEMPIYSMDKESATGIPQLAQDFYAKIGNSDLIIISFAEHNGAYSTAFKNIFDWTSRINGKTFQEKEMLLLSTSPGPRGGATVLEIAKGRFPFQGGVVKGSFSLPNFSANFDSEKGITNPELHRELMKIVMLFKKMSPLN</sequence>
<dbReference type="OrthoDB" id="5767802at2"/>
<dbReference type="PANTHER" id="PTHR30543">
    <property type="entry name" value="CHROMATE REDUCTASE"/>
    <property type="match status" value="1"/>
</dbReference>
<reference evidence="3" key="1">
    <citation type="submission" date="2019-03" db="EMBL/GenBank/DDBJ databases">
        <title>Flavobacterium sp.</title>
        <authorList>
            <person name="Kim H."/>
        </authorList>
    </citation>
    <scope>NUCLEOTIDE SEQUENCE [LARGE SCALE GENOMIC DNA]</scope>
    <source>
        <strain evidence="3">GS13</strain>
    </source>
</reference>
<dbReference type="InterPro" id="IPR029039">
    <property type="entry name" value="Flavoprotein-like_sf"/>
</dbReference>
<dbReference type="KEGG" id="fnk:E1750_13135"/>
<accession>A0A4P6YFX5</accession>
<dbReference type="Pfam" id="PF03358">
    <property type="entry name" value="FMN_red"/>
    <property type="match status" value="1"/>
</dbReference>
<dbReference type="Proteomes" id="UP000291124">
    <property type="component" value="Chromosome"/>
</dbReference>
<dbReference type="SUPFAM" id="SSF52218">
    <property type="entry name" value="Flavoproteins"/>
    <property type="match status" value="1"/>
</dbReference>
<dbReference type="PANTHER" id="PTHR30543:SF21">
    <property type="entry name" value="NAD(P)H-DEPENDENT FMN REDUCTASE LOT6"/>
    <property type="match status" value="1"/>
</dbReference>
<proteinExistence type="predicted"/>
<name>A0A4P6YFX5_9FLAO</name>
<keyword evidence="3" id="KW-1185">Reference proteome</keyword>
<dbReference type="EMBL" id="CP037933">
    <property type="protein sequence ID" value="QBN19707.1"/>
    <property type="molecule type" value="Genomic_DNA"/>
</dbReference>